<evidence type="ECO:0000313" key="2">
    <source>
        <dbReference type="Proteomes" id="UP000077885"/>
    </source>
</evidence>
<reference evidence="2" key="1">
    <citation type="submission" date="2016-05" db="EMBL/GenBank/DDBJ databases">
        <title>Draft genome of Corynebacterium afermentans subsp. afermentans LCDC 88199T.</title>
        <authorList>
            <person name="Bernier A.-M."/>
            <person name="Bernard K."/>
        </authorList>
    </citation>
    <scope>NUCLEOTIDE SEQUENCE [LARGE SCALE GENOMIC DNA]</scope>
    <source>
        <strain evidence="2">NML02-A-017</strain>
    </source>
</reference>
<dbReference type="EMBL" id="LXSL01000021">
    <property type="protein sequence ID" value="OAM27743.1"/>
    <property type="molecule type" value="Genomic_DNA"/>
</dbReference>
<dbReference type="AlphaFoldDB" id="A0A1A9RYA8"/>
<name>A0A1A9RYA8_9NEIS</name>
<accession>A0A1A9RYA8</accession>
<evidence type="ECO:0000313" key="1">
    <source>
        <dbReference type="EMBL" id="OAM27743.1"/>
    </source>
</evidence>
<proteinExistence type="predicted"/>
<gene>
    <name evidence="1" type="ORF">A7P95_06405</name>
</gene>
<protein>
    <submittedName>
        <fullName evidence="1">Uncharacterized protein</fullName>
    </submittedName>
</protein>
<keyword evidence="2" id="KW-1185">Reference proteome</keyword>
<dbReference type="Proteomes" id="UP000077885">
    <property type="component" value="Unassembled WGS sequence"/>
</dbReference>
<organism evidence="1 2">
    <name type="scientific">Eikenella longinqua</name>
    <dbReference type="NCBI Taxonomy" id="1795827"/>
    <lineage>
        <taxon>Bacteria</taxon>
        <taxon>Pseudomonadati</taxon>
        <taxon>Pseudomonadota</taxon>
        <taxon>Betaproteobacteria</taxon>
        <taxon>Neisseriales</taxon>
        <taxon>Neisseriaceae</taxon>
        <taxon>Eikenella</taxon>
    </lineage>
</organism>
<dbReference type="STRING" id="1795827.A7P95_06405"/>
<sequence length="73" mass="8308">MAGRAQGKCPVRRKMNDDKKLARADTAKTAWGYLKKERENEKGYLKNAGAQFSGSLLLSVAAMRFSRLWRINF</sequence>
<comment type="caution">
    <text evidence="1">The sequence shown here is derived from an EMBL/GenBank/DDBJ whole genome shotgun (WGS) entry which is preliminary data.</text>
</comment>